<feature type="domain" description="GS catalytic" evidence="2">
    <location>
        <begin position="3"/>
        <end position="72"/>
    </location>
</feature>
<dbReference type="InterPro" id="IPR008146">
    <property type="entry name" value="Gln_synth_cat_dom"/>
</dbReference>
<dbReference type="EMBL" id="LGUT01002511">
    <property type="protein sequence ID" value="KOG86964.1"/>
    <property type="molecule type" value="Genomic_DNA"/>
</dbReference>
<gene>
    <name evidence="3" type="ORF">ADK38_28055</name>
</gene>
<dbReference type="Gene3D" id="3.30.590.10">
    <property type="entry name" value="Glutamine synthetase/guanido kinase, catalytic domain"/>
    <property type="match status" value="1"/>
</dbReference>
<evidence type="ECO:0000313" key="3">
    <source>
        <dbReference type="EMBL" id="KOG86964.1"/>
    </source>
</evidence>
<accession>A0ABR5J0P1</accession>
<sequence>REPPEPLRGYGYQEGTAARLPGTLGAALDALEADADLTEVLGADFTRSFLAYKRNEIERFQQYVTDWEFKEYAALI</sequence>
<dbReference type="InterPro" id="IPR014746">
    <property type="entry name" value="Gln_synth/guanido_kin_cat_dom"/>
</dbReference>
<feature type="non-terminal residue" evidence="3">
    <location>
        <position position="1"/>
    </location>
</feature>
<evidence type="ECO:0000313" key="4">
    <source>
        <dbReference type="Proteomes" id="UP000037020"/>
    </source>
</evidence>
<evidence type="ECO:0000256" key="1">
    <source>
        <dbReference type="RuleBase" id="RU000384"/>
    </source>
</evidence>
<keyword evidence="4" id="KW-1185">Reference proteome</keyword>
<comment type="similarity">
    <text evidence="1">Belongs to the glutamine synthetase family.</text>
</comment>
<name>A0ABR5J0P1_9ACTN</name>
<reference evidence="3 4" key="1">
    <citation type="submission" date="2015-07" db="EMBL/GenBank/DDBJ databases">
        <authorList>
            <person name="Ju K.-S."/>
            <person name="Doroghazi J.R."/>
            <person name="Metcalf W.W."/>
        </authorList>
    </citation>
    <scope>NUCLEOTIDE SEQUENCE [LARGE SCALE GENOMIC DNA]</scope>
    <source>
        <strain evidence="3 4">NRRL B-3589</strain>
    </source>
</reference>
<comment type="caution">
    <text evidence="3">The sequence shown here is derived from an EMBL/GenBank/DDBJ whole genome shotgun (WGS) entry which is preliminary data.</text>
</comment>
<dbReference type="Pfam" id="PF00120">
    <property type="entry name" value="Gln-synt_C"/>
    <property type="match status" value="1"/>
</dbReference>
<protein>
    <recommendedName>
        <fullName evidence="2">GS catalytic domain-containing protein</fullName>
    </recommendedName>
</protein>
<dbReference type="Proteomes" id="UP000037020">
    <property type="component" value="Unassembled WGS sequence"/>
</dbReference>
<dbReference type="SUPFAM" id="SSF55931">
    <property type="entry name" value="Glutamine synthetase/guanido kinase"/>
    <property type="match status" value="1"/>
</dbReference>
<proteinExistence type="inferred from homology"/>
<evidence type="ECO:0000259" key="2">
    <source>
        <dbReference type="Pfam" id="PF00120"/>
    </source>
</evidence>
<organism evidence="3 4">
    <name type="scientific">Streptomyces varsoviensis</name>
    <dbReference type="NCBI Taxonomy" id="67373"/>
    <lineage>
        <taxon>Bacteria</taxon>
        <taxon>Bacillati</taxon>
        <taxon>Actinomycetota</taxon>
        <taxon>Actinomycetes</taxon>
        <taxon>Kitasatosporales</taxon>
        <taxon>Streptomycetaceae</taxon>
        <taxon>Streptomyces</taxon>
    </lineage>
</organism>